<accession>A0A0A1TYJ5</accession>
<dbReference type="InterPro" id="IPR027267">
    <property type="entry name" value="AH/BAR_dom_sf"/>
</dbReference>
<dbReference type="Proteomes" id="UP000014680">
    <property type="component" value="Unassembled WGS sequence"/>
</dbReference>
<dbReference type="VEuPathDB" id="AmoebaDB:EIN_162250"/>
<proteinExistence type="predicted"/>
<dbReference type="Gene3D" id="2.30.30.40">
    <property type="entry name" value="SH3 Domains"/>
    <property type="match status" value="1"/>
</dbReference>
<dbReference type="EMBL" id="KB206960">
    <property type="protein sequence ID" value="ELP86591.1"/>
    <property type="molecule type" value="Genomic_DNA"/>
</dbReference>
<dbReference type="AlphaFoldDB" id="A0A0A1TYJ5"/>
<dbReference type="Pfam" id="PF00018">
    <property type="entry name" value="SH3_1"/>
    <property type="match status" value="1"/>
</dbReference>
<dbReference type="GO" id="GO:0008092">
    <property type="term" value="F:cytoskeletal protein binding"/>
    <property type="evidence" value="ECO:0007669"/>
    <property type="project" value="UniProtKB-ARBA"/>
</dbReference>
<dbReference type="InterPro" id="IPR036028">
    <property type="entry name" value="SH3-like_dom_sf"/>
</dbReference>
<dbReference type="GeneID" id="14885551"/>
<dbReference type="SMART" id="SM00326">
    <property type="entry name" value="SH3"/>
    <property type="match status" value="1"/>
</dbReference>
<reference evidence="6 7" key="1">
    <citation type="submission" date="2012-10" db="EMBL/GenBank/DDBJ databases">
        <authorList>
            <person name="Zafar N."/>
            <person name="Inman J."/>
            <person name="Hall N."/>
            <person name="Lorenzi H."/>
            <person name="Caler E."/>
        </authorList>
    </citation>
    <scope>NUCLEOTIDE SEQUENCE [LARGE SCALE GENOMIC DNA]</scope>
    <source>
        <strain evidence="6 7">IP1</strain>
    </source>
</reference>
<protein>
    <recommendedName>
        <fullName evidence="5">SH3 domain-containing protein</fullName>
    </recommendedName>
</protein>
<dbReference type="KEGG" id="eiv:EIN_162250"/>
<gene>
    <name evidence="6" type="ORF">EIN_162250</name>
</gene>
<keyword evidence="3" id="KW-0963">Cytoplasm</keyword>
<dbReference type="FunFam" id="2.30.30.40:FF:000072">
    <property type="entry name" value="Unconventional Myosin IB"/>
    <property type="match status" value="1"/>
</dbReference>
<keyword evidence="2 4" id="KW-0728">SH3 domain</keyword>
<dbReference type="CDD" id="cd00174">
    <property type="entry name" value="SH3"/>
    <property type="match status" value="1"/>
</dbReference>
<dbReference type="Gene3D" id="1.20.1270.60">
    <property type="entry name" value="Arfaptin homology (AH) domain/BAR domain"/>
    <property type="match status" value="1"/>
</dbReference>
<evidence type="ECO:0000313" key="7">
    <source>
        <dbReference type="Proteomes" id="UP000014680"/>
    </source>
</evidence>
<dbReference type="RefSeq" id="XP_004185937.1">
    <property type="nucleotide sequence ID" value="XM_004185889.1"/>
</dbReference>
<evidence type="ECO:0000256" key="3">
    <source>
        <dbReference type="ARBA" id="ARBA00022490"/>
    </source>
</evidence>
<dbReference type="InterPro" id="IPR046982">
    <property type="entry name" value="BIN3/RVS161-like"/>
</dbReference>
<dbReference type="PRINTS" id="PR00452">
    <property type="entry name" value="SH3DOMAIN"/>
</dbReference>
<dbReference type="GO" id="GO:0097320">
    <property type="term" value="P:plasma membrane tubulation"/>
    <property type="evidence" value="ECO:0007669"/>
    <property type="project" value="TreeGrafter"/>
</dbReference>
<dbReference type="InterPro" id="IPR001452">
    <property type="entry name" value="SH3_domain"/>
</dbReference>
<dbReference type="GO" id="GO:0051666">
    <property type="term" value="P:actin cortical patch localization"/>
    <property type="evidence" value="ECO:0007669"/>
    <property type="project" value="InterPro"/>
</dbReference>
<sequence>MTETVGTKFNRKMFQLKTHLHMKEKTHDTDLRTAKARVTENKKLYKQILHCAEALPVQAFTPVETMRQTAEMINDKKVVEILESVGKIGFETIEQDLVVPLREHIEHYDDVQRRIDDCHKTRIDMDRHKEKLDNLLKKTNKQGRVSEFQIKYDAECDRYSKMRSEILEETRYLDEERDTIARPIMSSLLLCYTLYLDTVNDKWLQIRDVLKEVPPNFKFSKEENKIVPMMVTKEQTKPLCTVQSLYDFDATQENELSLTEGDVVDVLEENGDWWYGEINGKRGYFPSNYVRTI</sequence>
<comment type="subcellular location">
    <subcellularLocation>
        <location evidence="1">Cytoplasm</location>
    </subcellularLocation>
</comment>
<evidence type="ECO:0000256" key="1">
    <source>
        <dbReference type="ARBA" id="ARBA00004496"/>
    </source>
</evidence>
<dbReference type="CDD" id="cd07307">
    <property type="entry name" value="BAR"/>
    <property type="match status" value="1"/>
</dbReference>
<dbReference type="PROSITE" id="PS50002">
    <property type="entry name" value="SH3"/>
    <property type="match status" value="1"/>
</dbReference>
<evidence type="ECO:0000313" key="6">
    <source>
        <dbReference type="EMBL" id="ELP86591.1"/>
    </source>
</evidence>
<dbReference type="PANTHER" id="PTHR47174:SF3">
    <property type="entry name" value="BRIDGING INTEGRATOR 3"/>
    <property type="match status" value="1"/>
</dbReference>
<evidence type="ECO:0000259" key="5">
    <source>
        <dbReference type="PROSITE" id="PS50002"/>
    </source>
</evidence>
<dbReference type="SUPFAM" id="SSF103657">
    <property type="entry name" value="BAR/IMD domain-like"/>
    <property type="match status" value="1"/>
</dbReference>
<dbReference type="PANTHER" id="PTHR47174">
    <property type="entry name" value="BRIDGING INTEGRATOR 3"/>
    <property type="match status" value="1"/>
</dbReference>
<organism evidence="6 7">
    <name type="scientific">Entamoeba invadens IP1</name>
    <dbReference type="NCBI Taxonomy" id="370355"/>
    <lineage>
        <taxon>Eukaryota</taxon>
        <taxon>Amoebozoa</taxon>
        <taxon>Evosea</taxon>
        <taxon>Archamoebae</taxon>
        <taxon>Mastigamoebida</taxon>
        <taxon>Entamoebidae</taxon>
        <taxon>Entamoeba</taxon>
    </lineage>
</organism>
<name>A0A0A1TYJ5_ENTIV</name>
<keyword evidence="7" id="KW-1185">Reference proteome</keyword>
<dbReference type="GO" id="GO:0006897">
    <property type="term" value="P:endocytosis"/>
    <property type="evidence" value="ECO:0007669"/>
    <property type="project" value="InterPro"/>
</dbReference>
<dbReference type="SUPFAM" id="SSF50044">
    <property type="entry name" value="SH3-domain"/>
    <property type="match status" value="1"/>
</dbReference>
<dbReference type="GO" id="GO:0008289">
    <property type="term" value="F:lipid binding"/>
    <property type="evidence" value="ECO:0007669"/>
    <property type="project" value="TreeGrafter"/>
</dbReference>
<dbReference type="OMA" id="WYGEING"/>
<dbReference type="GO" id="GO:0015629">
    <property type="term" value="C:actin cytoskeleton"/>
    <property type="evidence" value="ECO:0007669"/>
    <property type="project" value="TreeGrafter"/>
</dbReference>
<dbReference type="GO" id="GO:0005737">
    <property type="term" value="C:cytoplasm"/>
    <property type="evidence" value="ECO:0007669"/>
    <property type="project" value="UniProtKB-SubCell"/>
</dbReference>
<dbReference type="OrthoDB" id="10255964at2759"/>
<evidence type="ECO:0000256" key="2">
    <source>
        <dbReference type="ARBA" id="ARBA00022443"/>
    </source>
</evidence>
<feature type="domain" description="SH3" evidence="5">
    <location>
        <begin position="237"/>
        <end position="293"/>
    </location>
</feature>
<evidence type="ECO:0000256" key="4">
    <source>
        <dbReference type="PROSITE-ProRule" id="PRU00192"/>
    </source>
</evidence>